<dbReference type="EMBL" id="CP036349">
    <property type="protein sequence ID" value="QDV72900.1"/>
    <property type="molecule type" value="Genomic_DNA"/>
</dbReference>
<feature type="transmembrane region" description="Helical" evidence="1">
    <location>
        <begin position="88"/>
        <end position="114"/>
    </location>
</feature>
<feature type="chain" id="PRO_5021717926" description="Chloroplast import component protein (Tic20)" evidence="2">
    <location>
        <begin position="26"/>
        <end position="203"/>
    </location>
</feature>
<feature type="transmembrane region" description="Helical" evidence="1">
    <location>
        <begin position="126"/>
        <end position="146"/>
    </location>
</feature>
<keyword evidence="1" id="KW-0472">Membrane</keyword>
<keyword evidence="2" id="KW-0732">Signal</keyword>
<evidence type="ECO:0000256" key="1">
    <source>
        <dbReference type="SAM" id="Phobius"/>
    </source>
</evidence>
<name>A0A518K526_9BACT</name>
<evidence type="ECO:0000256" key="2">
    <source>
        <dbReference type="SAM" id="SignalP"/>
    </source>
</evidence>
<keyword evidence="1" id="KW-1133">Transmembrane helix</keyword>
<keyword evidence="1" id="KW-0812">Transmembrane</keyword>
<organism evidence="3 4">
    <name type="scientific">Botrimarina mediterranea</name>
    <dbReference type="NCBI Taxonomy" id="2528022"/>
    <lineage>
        <taxon>Bacteria</taxon>
        <taxon>Pseudomonadati</taxon>
        <taxon>Planctomycetota</taxon>
        <taxon>Planctomycetia</taxon>
        <taxon>Pirellulales</taxon>
        <taxon>Lacipirellulaceae</taxon>
        <taxon>Botrimarina</taxon>
    </lineage>
</organism>
<keyword evidence="4" id="KW-1185">Reference proteome</keyword>
<evidence type="ECO:0008006" key="5">
    <source>
        <dbReference type="Google" id="ProtNLM"/>
    </source>
</evidence>
<protein>
    <recommendedName>
        <fullName evidence="5">Chloroplast import component protein (Tic20)</fullName>
    </recommendedName>
</protein>
<feature type="transmembrane region" description="Helical" evidence="1">
    <location>
        <begin position="158"/>
        <end position="177"/>
    </location>
</feature>
<reference evidence="3 4" key="1">
    <citation type="submission" date="2019-02" db="EMBL/GenBank/DDBJ databases">
        <title>Deep-cultivation of Planctomycetes and their phenomic and genomic characterization uncovers novel biology.</title>
        <authorList>
            <person name="Wiegand S."/>
            <person name="Jogler M."/>
            <person name="Boedeker C."/>
            <person name="Pinto D."/>
            <person name="Vollmers J."/>
            <person name="Rivas-Marin E."/>
            <person name="Kohn T."/>
            <person name="Peeters S.H."/>
            <person name="Heuer A."/>
            <person name="Rast P."/>
            <person name="Oberbeckmann S."/>
            <person name="Bunk B."/>
            <person name="Jeske O."/>
            <person name="Meyerdierks A."/>
            <person name="Storesund J.E."/>
            <person name="Kallscheuer N."/>
            <person name="Luecker S."/>
            <person name="Lage O.M."/>
            <person name="Pohl T."/>
            <person name="Merkel B.J."/>
            <person name="Hornburger P."/>
            <person name="Mueller R.-W."/>
            <person name="Bruemmer F."/>
            <person name="Labrenz M."/>
            <person name="Spormann A.M."/>
            <person name="Op den Camp H."/>
            <person name="Overmann J."/>
            <person name="Amann R."/>
            <person name="Jetten M.S.M."/>
            <person name="Mascher T."/>
            <person name="Medema M.H."/>
            <person name="Devos D.P."/>
            <person name="Kaster A.-K."/>
            <person name="Ovreas L."/>
            <person name="Rohde M."/>
            <person name="Galperin M.Y."/>
            <person name="Jogler C."/>
        </authorList>
    </citation>
    <scope>NUCLEOTIDE SEQUENCE [LARGE SCALE GENOMIC DNA]</scope>
    <source>
        <strain evidence="3 4">Spa11</strain>
    </source>
</reference>
<sequence length="203" mass="21224" precursor="true">MMSASLRQSVMLGLASLVMLTPAWAQEAATTGGDAGDLNGKAQQTLQSAQDTATAAAAAIDQNAQAQEIAGGVLAPIYQLAEAFSFPAFHWVAFCIMTVGVVSFALQLTLGKLVVLTRGGFSLSEILSDAVGLIVSLVGLVLTTQAATQNSTFTQSSFSVLSSAGVGVVLGLIFYLWGQRIELQATKGRRVERVEERAAEVRT</sequence>
<proteinExistence type="predicted"/>
<dbReference type="Proteomes" id="UP000316426">
    <property type="component" value="Chromosome"/>
</dbReference>
<feature type="signal peptide" evidence="2">
    <location>
        <begin position="1"/>
        <end position="25"/>
    </location>
</feature>
<evidence type="ECO:0000313" key="3">
    <source>
        <dbReference type="EMBL" id="QDV72900.1"/>
    </source>
</evidence>
<evidence type="ECO:0000313" key="4">
    <source>
        <dbReference type="Proteomes" id="UP000316426"/>
    </source>
</evidence>
<dbReference type="RefSeq" id="WP_145108964.1">
    <property type="nucleotide sequence ID" value="NZ_CP036349.1"/>
</dbReference>
<gene>
    <name evidence="3" type="ORF">Spa11_10840</name>
</gene>
<dbReference type="AlphaFoldDB" id="A0A518K526"/>
<accession>A0A518K526</accession>
<dbReference type="KEGG" id="bmei:Spa11_10840"/>